<dbReference type="OrthoDB" id="4772660at2"/>
<proteinExistence type="predicted"/>
<sequence length="253" mass="26073">MAAASVTLTSSSARLRSGNSRLLAAFASVICPPRRDLSILADRAGPAVTARYANCDDGGVSAPSRFKTSARDMVLSLAVLTAIIGVIVWLTQGCEFSPSGPTVDPSSAPSVDAPKELSGAARRVDFPVRSPAVPADWRANSSNTTPVGEGAQRTTAVRVGWITPGGKYLRLSQSKAPVADLVVMEAGGGVSAGSTGSVDVAGTQWTKYRGRGDEPSWVLSKDGVQLLITGSGTEDEFRVLATAAQTATPIARS</sequence>
<dbReference type="Proteomes" id="UP000287547">
    <property type="component" value="Unassembled WGS sequence"/>
</dbReference>
<reference evidence="2 3" key="1">
    <citation type="submission" date="2018-05" db="EMBL/GenBank/DDBJ databases">
        <title>Evolution of GPA BGCs.</title>
        <authorList>
            <person name="Waglechner N."/>
            <person name="Wright G.D."/>
        </authorList>
    </citation>
    <scope>NUCLEOTIDE SEQUENCE [LARGE SCALE GENOMIC DNA]</scope>
    <source>
        <strain evidence="2 3">A82846</strain>
    </source>
</reference>
<dbReference type="AlphaFoldDB" id="A0A428ZGJ0"/>
<comment type="caution">
    <text evidence="2">The sequence shown here is derived from an EMBL/GenBank/DDBJ whole genome shotgun (WGS) entry which is preliminary data.</text>
</comment>
<gene>
    <name evidence="2" type="ORF">DMH04_12345</name>
</gene>
<dbReference type="Pfam" id="PF14030">
    <property type="entry name" value="DUF4245"/>
    <property type="match status" value="1"/>
</dbReference>
<keyword evidence="1" id="KW-0472">Membrane</keyword>
<keyword evidence="1" id="KW-1133">Transmembrane helix</keyword>
<dbReference type="EMBL" id="QHKI01000007">
    <property type="protein sequence ID" value="RSM87078.1"/>
    <property type="molecule type" value="Genomic_DNA"/>
</dbReference>
<protein>
    <submittedName>
        <fullName evidence="2">DUF4245 domain-containing protein</fullName>
    </submittedName>
</protein>
<evidence type="ECO:0000313" key="3">
    <source>
        <dbReference type="Proteomes" id="UP000287547"/>
    </source>
</evidence>
<keyword evidence="1" id="KW-0812">Transmembrane</keyword>
<dbReference type="InterPro" id="IPR025339">
    <property type="entry name" value="DUF4245"/>
</dbReference>
<evidence type="ECO:0000313" key="2">
    <source>
        <dbReference type="EMBL" id="RSM87078.1"/>
    </source>
</evidence>
<name>A0A428ZGJ0_KIBAR</name>
<organism evidence="2 3">
    <name type="scientific">Kibdelosporangium aridum</name>
    <dbReference type="NCBI Taxonomy" id="2030"/>
    <lineage>
        <taxon>Bacteria</taxon>
        <taxon>Bacillati</taxon>
        <taxon>Actinomycetota</taxon>
        <taxon>Actinomycetes</taxon>
        <taxon>Pseudonocardiales</taxon>
        <taxon>Pseudonocardiaceae</taxon>
        <taxon>Kibdelosporangium</taxon>
    </lineage>
</organism>
<feature type="transmembrane region" description="Helical" evidence="1">
    <location>
        <begin position="73"/>
        <end position="91"/>
    </location>
</feature>
<accession>A0A428ZGJ0</accession>
<evidence type="ECO:0000256" key="1">
    <source>
        <dbReference type="SAM" id="Phobius"/>
    </source>
</evidence>